<dbReference type="PANTHER" id="PTHR37758:SF1">
    <property type="entry name" value="OS03G0334300 PROTEIN"/>
    <property type="match status" value="1"/>
</dbReference>
<keyword evidence="3" id="KW-1185">Reference proteome</keyword>
<protein>
    <submittedName>
        <fullName evidence="2">Uncharacterized protein</fullName>
    </submittedName>
</protein>
<dbReference type="PANTHER" id="PTHR37758">
    <property type="entry name" value="OS03G0334300 PROTEIN"/>
    <property type="match status" value="1"/>
</dbReference>
<accession>A0A5P1EA18</accession>
<evidence type="ECO:0000256" key="1">
    <source>
        <dbReference type="SAM" id="MobiDB-lite"/>
    </source>
</evidence>
<proteinExistence type="predicted"/>
<sequence length="132" mass="14867">MESFRVHSSKTFSSPASLHKTNQSGPNKLLIRMPRSDPRPVTRTVATMHGKMSHGSAAPPEHEEEEEDSKIEELVEELESLEEEAIAGKDEGREPLDYDRRAHIFDESSRVFQELKERNGRDSFTAGSGSEE</sequence>
<feature type="compositionally biased region" description="Acidic residues" evidence="1">
    <location>
        <begin position="62"/>
        <end position="71"/>
    </location>
</feature>
<feature type="region of interest" description="Disordered" evidence="1">
    <location>
        <begin position="1"/>
        <end position="71"/>
    </location>
</feature>
<feature type="compositionally biased region" description="Polar residues" evidence="1">
    <location>
        <begin position="9"/>
        <end position="26"/>
    </location>
</feature>
<dbReference type="GO" id="GO:0009507">
    <property type="term" value="C:chloroplast"/>
    <property type="evidence" value="ECO:0007669"/>
    <property type="project" value="TreeGrafter"/>
</dbReference>
<dbReference type="Proteomes" id="UP000243459">
    <property type="component" value="Chromosome 7"/>
</dbReference>
<reference evidence="3" key="1">
    <citation type="journal article" date="2017" name="Nat. Commun.">
        <title>The asparagus genome sheds light on the origin and evolution of a young Y chromosome.</title>
        <authorList>
            <person name="Harkess A."/>
            <person name="Zhou J."/>
            <person name="Xu C."/>
            <person name="Bowers J.E."/>
            <person name="Van der Hulst R."/>
            <person name="Ayyampalayam S."/>
            <person name="Mercati F."/>
            <person name="Riccardi P."/>
            <person name="McKain M.R."/>
            <person name="Kakrana A."/>
            <person name="Tang H."/>
            <person name="Ray J."/>
            <person name="Groenendijk J."/>
            <person name="Arikit S."/>
            <person name="Mathioni S.M."/>
            <person name="Nakano M."/>
            <person name="Shan H."/>
            <person name="Telgmann-Rauber A."/>
            <person name="Kanno A."/>
            <person name="Yue Z."/>
            <person name="Chen H."/>
            <person name="Li W."/>
            <person name="Chen Y."/>
            <person name="Xu X."/>
            <person name="Zhang Y."/>
            <person name="Luo S."/>
            <person name="Chen H."/>
            <person name="Gao J."/>
            <person name="Mao Z."/>
            <person name="Pires J.C."/>
            <person name="Luo M."/>
            <person name="Kudrna D."/>
            <person name="Wing R.A."/>
            <person name="Meyers B.C."/>
            <person name="Yi K."/>
            <person name="Kong H."/>
            <person name="Lavrijsen P."/>
            <person name="Sunseri F."/>
            <person name="Falavigna A."/>
            <person name="Ye Y."/>
            <person name="Leebens-Mack J.H."/>
            <person name="Chen G."/>
        </authorList>
    </citation>
    <scope>NUCLEOTIDE SEQUENCE [LARGE SCALE GENOMIC DNA]</scope>
    <source>
        <strain evidence="3">cv. DH0086</strain>
    </source>
</reference>
<gene>
    <name evidence="2" type="ORF">A4U43_C07F6790</name>
</gene>
<dbReference type="AlphaFoldDB" id="A0A5P1EA18"/>
<dbReference type="Gramene" id="ONK62674">
    <property type="protein sequence ID" value="ONK62674"/>
    <property type="gene ID" value="A4U43_C07F6790"/>
</dbReference>
<name>A0A5P1EA18_ASPOF</name>
<evidence type="ECO:0000313" key="3">
    <source>
        <dbReference type="Proteomes" id="UP000243459"/>
    </source>
</evidence>
<organism evidence="2 3">
    <name type="scientific">Asparagus officinalis</name>
    <name type="common">Garden asparagus</name>
    <dbReference type="NCBI Taxonomy" id="4686"/>
    <lineage>
        <taxon>Eukaryota</taxon>
        <taxon>Viridiplantae</taxon>
        <taxon>Streptophyta</taxon>
        <taxon>Embryophyta</taxon>
        <taxon>Tracheophyta</taxon>
        <taxon>Spermatophyta</taxon>
        <taxon>Magnoliopsida</taxon>
        <taxon>Liliopsida</taxon>
        <taxon>Asparagales</taxon>
        <taxon>Asparagaceae</taxon>
        <taxon>Asparagoideae</taxon>
        <taxon>Asparagus</taxon>
    </lineage>
</organism>
<evidence type="ECO:0000313" key="2">
    <source>
        <dbReference type="EMBL" id="ONK62674.1"/>
    </source>
</evidence>
<dbReference type="EMBL" id="CM007387">
    <property type="protein sequence ID" value="ONK62674.1"/>
    <property type="molecule type" value="Genomic_DNA"/>
</dbReference>